<evidence type="ECO:0000313" key="2">
    <source>
        <dbReference type="Proteomes" id="UP000077266"/>
    </source>
</evidence>
<proteinExistence type="predicted"/>
<keyword evidence="2" id="KW-1185">Reference proteome</keyword>
<sequence>MKVHSRGANVARHRQGGQRCPICTVIVDCGGEQNTTGVYAWLELHNMKHRIDDPQLGKTQTSLGGRLRELHRLLEQGNQAQRRAVEDAKPRVQAAELARLQKEQQE</sequence>
<evidence type="ECO:0000313" key="1">
    <source>
        <dbReference type="EMBL" id="KZW00809.1"/>
    </source>
</evidence>
<name>A0A165NIU3_EXIGL</name>
<protein>
    <submittedName>
        <fullName evidence="1">Uncharacterized protein</fullName>
    </submittedName>
</protein>
<dbReference type="InParanoid" id="A0A165NIU3"/>
<accession>A0A165NIU3</accession>
<feature type="non-terminal residue" evidence="1">
    <location>
        <position position="106"/>
    </location>
</feature>
<gene>
    <name evidence="1" type="ORF">EXIGLDRAFT_720427</name>
</gene>
<dbReference type="EMBL" id="KV425898">
    <property type="protein sequence ID" value="KZW00809.1"/>
    <property type="molecule type" value="Genomic_DNA"/>
</dbReference>
<dbReference type="AlphaFoldDB" id="A0A165NIU3"/>
<organism evidence="1 2">
    <name type="scientific">Exidia glandulosa HHB12029</name>
    <dbReference type="NCBI Taxonomy" id="1314781"/>
    <lineage>
        <taxon>Eukaryota</taxon>
        <taxon>Fungi</taxon>
        <taxon>Dikarya</taxon>
        <taxon>Basidiomycota</taxon>
        <taxon>Agaricomycotina</taxon>
        <taxon>Agaricomycetes</taxon>
        <taxon>Auriculariales</taxon>
        <taxon>Exidiaceae</taxon>
        <taxon>Exidia</taxon>
    </lineage>
</organism>
<dbReference type="Proteomes" id="UP000077266">
    <property type="component" value="Unassembled WGS sequence"/>
</dbReference>
<reference evidence="1 2" key="1">
    <citation type="journal article" date="2016" name="Mol. Biol. Evol.">
        <title>Comparative Genomics of Early-Diverging Mushroom-Forming Fungi Provides Insights into the Origins of Lignocellulose Decay Capabilities.</title>
        <authorList>
            <person name="Nagy L.G."/>
            <person name="Riley R."/>
            <person name="Tritt A."/>
            <person name="Adam C."/>
            <person name="Daum C."/>
            <person name="Floudas D."/>
            <person name="Sun H."/>
            <person name="Yadav J.S."/>
            <person name="Pangilinan J."/>
            <person name="Larsson K.H."/>
            <person name="Matsuura K."/>
            <person name="Barry K."/>
            <person name="Labutti K."/>
            <person name="Kuo R."/>
            <person name="Ohm R.A."/>
            <person name="Bhattacharya S.S."/>
            <person name="Shirouzu T."/>
            <person name="Yoshinaga Y."/>
            <person name="Martin F.M."/>
            <person name="Grigoriev I.V."/>
            <person name="Hibbett D.S."/>
        </authorList>
    </citation>
    <scope>NUCLEOTIDE SEQUENCE [LARGE SCALE GENOMIC DNA]</scope>
    <source>
        <strain evidence="1 2">HHB12029</strain>
    </source>
</reference>